<name>A0ACB8T8Z6_9AGAM</name>
<dbReference type="EMBL" id="MU277198">
    <property type="protein sequence ID" value="KAI0064631.1"/>
    <property type="molecule type" value="Genomic_DNA"/>
</dbReference>
<sequence>MPASGDQATNNQSGVTEHQARCASNQVLSPECDNGKSTSRSKAIKPLFCDLSSVRHAVRVKAWLPHPQPIENAIDAMCDAQEKQTEFHQLGV</sequence>
<proteinExistence type="predicted"/>
<protein>
    <submittedName>
        <fullName evidence="1">Uncharacterized protein</fullName>
    </submittedName>
</protein>
<organism evidence="1 2">
    <name type="scientific">Artomyces pyxidatus</name>
    <dbReference type="NCBI Taxonomy" id="48021"/>
    <lineage>
        <taxon>Eukaryota</taxon>
        <taxon>Fungi</taxon>
        <taxon>Dikarya</taxon>
        <taxon>Basidiomycota</taxon>
        <taxon>Agaricomycotina</taxon>
        <taxon>Agaricomycetes</taxon>
        <taxon>Russulales</taxon>
        <taxon>Auriscalpiaceae</taxon>
        <taxon>Artomyces</taxon>
    </lineage>
</organism>
<keyword evidence="2" id="KW-1185">Reference proteome</keyword>
<reference evidence="1" key="1">
    <citation type="submission" date="2021-03" db="EMBL/GenBank/DDBJ databases">
        <authorList>
            <consortium name="DOE Joint Genome Institute"/>
            <person name="Ahrendt S."/>
            <person name="Looney B.P."/>
            <person name="Miyauchi S."/>
            <person name="Morin E."/>
            <person name="Drula E."/>
            <person name="Courty P.E."/>
            <person name="Chicoki N."/>
            <person name="Fauchery L."/>
            <person name="Kohler A."/>
            <person name="Kuo A."/>
            <person name="Labutti K."/>
            <person name="Pangilinan J."/>
            <person name="Lipzen A."/>
            <person name="Riley R."/>
            <person name="Andreopoulos W."/>
            <person name="He G."/>
            <person name="Johnson J."/>
            <person name="Barry K.W."/>
            <person name="Grigoriev I.V."/>
            <person name="Nagy L."/>
            <person name="Hibbett D."/>
            <person name="Henrissat B."/>
            <person name="Matheny P.B."/>
            <person name="Labbe J."/>
            <person name="Martin F."/>
        </authorList>
    </citation>
    <scope>NUCLEOTIDE SEQUENCE</scope>
    <source>
        <strain evidence="1">HHB10654</strain>
    </source>
</reference>
<reference evidence="1" key="2">
    <citation type="journal article" date="2022" name="New Phytol.">
        <title>Evolutionary transition to the ectomycorrhizal habit in the genomes of a hyperdiverse lineage of mushroom-forming fungi.</title>
        <authorList>
            <person name="Looney B."/>
            <person name="Miyauchi S."/>
            <person name="Morin E."/>
            <person name="Drula E."/>
            <person name="Courty P.E."/>
            <person name="Kohler A."/>
            <person name="Kuo A."/>
            <person name="LaButti K."/>
            <person name="Pangilinan J."/>
            <person name="Lipzen A."/>
            <person name="Riley R."/>
            <person name="Andreopoulos W."/>
            <person name="He G."/>
            <person name="Johnson J."/>
            <person name="Nolan M."/>
            <person name="Tritt A."/>
            <person name="Barry K.W."/>
            <person name="Grigoriev I.V."/>
            <person name="Nagy L.G."/>
            <person name="Hibbett D."/>
            <person name="Henrissat B."/>
            <person name="Matheny P.B."/>
            <person name="Labbe J."/>
            <person name="Martin F.M."/>
        </authorList>
    </citation>
    <scope>NUCLEOTIDE SEQUENCE</scope>
    <source>
        <strain evidence="1">HHB10654</strain>
    </source>
</reference>
<accession>A0ACB8T8Z6</accession>
<comment type="caution">
    <text evidence="1">The sequence shown here is derived from an EMBL/GenBank/DDBJ whole genome shotgun (WGS) entry which is preliminary data.</text>
</comment>
<gene>
    <name evidence="1" type="ORF">BV25DRAFT_1823043</name>
</gene>
<feature type="non-terminal residue" evidence="1">
    <location>
        <position position="92"/>
    </location>
</feature>
<evidence type="ECO:0000313" key="2">
    <source>
        <dbReference type="Proteomes" id="UP000814140"/>
    </source>
</evidence>
<dbReference type="Proteomes" id="UP000814140">
    <property type="component" value="Unassembled WGS sequence"/>
</dbReference>
<evidence type="ECO:0000313" key="1">
    <source>
        <dbReference type="EMBL" id="KAI0064631.1"/>
    </source>
</evidence>